<sequence>MLLAAARPGAEIRPERQEVQKCIHARNQCTHSNRGNALKSLSEPSEGPLHNTHRRYFWSHIAHFEDTFLKEQKLSGWPVMLFFIISGSVATFSDRSCNTTRPTVIQRQTCDVYFMYYLKC</sequence>
<protein>
    <submittedName>
        <fullName evidence="2">Hypothetical_protein</fullName>
    </submittedName>
</protein>
<dbReference type="EMBL" id="CATOUU010000647">
    <property type="protein sequence ID" value="CAI9937703.1"/>
    <property type="molecule type" value="Genomic_DNA"/>
</dbReference>
<accession>A0AA86PFJ6</accession>
<evidence type="ECO:0000313" key="3">
    <source>
        <dbReference type="Proteomes" id="UP001642409"/>
    </source>
</evidence>
<evidence type="ECO:0000313" key="1">
    <source>
        <dbReference type="EMBL" id="CAI9937703.1"/>
    </source>
</evidence>
<dbReference type="EMBL" id="CAXDID020000110">
    <property type="protein sequence ID" value="CAL6029593.1"/>
    <property type="molecule type" value="Genomic_DNA"/>
</dbReference>
<organism evidence="1">
    <name type="scientific">Hexamita inflata</name>
    <dbReference type="NCBI Taxonomy" id="28002"/>
    <lineage>
        <taxon>Eukaryota</taxon>
        <taxon>Metamonada</taxon>
        <taxon>Diplomonadida</taxon>
        <taxon>Hexamitidae</taxon>
        <taxon>Hexamitinae</taxon>
        <taxon>Hexamita</taxon>
    </lineage>
</organism>
<reference evidence="2 3" key="2">
    <citation type="submission" date="2024-07" db="EMBL/GenBank/DDBJ databases">
        <authorList>
            <person name="Akdeniz Z."/>
        </authorList>
    </citation>
    <scope>NUCLEOTIDE SEQUENCE [LARGE SCALE GENOMIC DNA]</scope>
</reference>
<proteinExistence type="predicted"/>
<reference evidence="1" key="1">
    <citation type="submission" date="2023-06" db="EMBL/GenBank/DDBJ databases">
        <authorList>
            <person name="Kurt Z."/>
        </authorList>
    </citation>
    <scope>NUCLEOTIDE SEQUENCE</scope>
</reference>
<keyword evidence="3" id="KW-1185">Reference proteome</keyword>
<dbReference type="Proteomes" id="UP001642409">
    <property type="component" value="Unassembled WGS sequence"/>
</dbReference>
<dbReference type="AlphaFoldDB" id="A0AA86PFJ6"/>
<comment type="caution">
    <text evidence="1">The sequence shown here is derived from an EMBL/GenBank/DDBJ whole genome shotgun (WGS) entry which is preliminary data.</text>
</comment>
<name>A0AA86PFJ6_9EUKA</name>
<evidence type="ECO:0000313" key="2">
    <source>
        <dbReference type="EMBL" id="CAL6029593.1"/>
    </source>
</evidence>
<gene>
    <name evidence="1" type="ORF">HINF_LOCUS25348</name>
    <name evidence="2" type="ORF">HINF_LOCUS32470</name>
</gene>